<evidence type="ECO:0008006" key="4">
    <source>
        <dbReference type="Google" id="ProtNLM"/>
    </source>
</evidence>
<evidence type="ECO:0000313" key="3">
    <source>
        <dbReference type="Proteomes" id="UP000290253"/>
    </source>
</evidence>
<evidence type="ECO:0000313" key="2">
    <source>
        <dbReference type="EMBL" id="RXS97072.1"/>
    </source>
</evidence>
<keyword evidence="1" id="KW-0472">Membrane</keyword>
<keyword evidence="1" id="KW-0812">Transmembrane</keyword>
<proteinExistence type="predicted"/>
<dbReference type="AlphaFoldDB" id="A0A4V1NVT8"/>
<reference evidence="2 3" key="1">
    <citation type="journal article" date="2016" name="Int. J. Syst. Evol. Microbiol.">
        <title>Acidipila dinghuensis sp. nov., an acidobacterium isolated from forest soil.</title>
        <authorList>
            <person name="Jiang Y.W."/>
            <person name="Wang J."/>
            <person name="Chen M.H."/>
            <person name="Lv Y.Y."/>
            <person name="Qiu L.H."/>
        </authorList>
    </citation>
    <scope>NUCLEOTIDE SEQUENCE [LARGE SCALE GENOMIC DNA]</scope>
    <source>
        <strain evidence="2 3">DHOF10</strain>
    </source>
</reference>
<keyword evidence="1" id="KW-1133">Transmembrane helix</keyword>
<keyword evidence="3" id="KW-1185">Reference proteome</keyword>
<dbReference type="RefSeq" id="WP_129206852.1">
    <property type="nucleotide sequence ID" value="NZ_BMGU01000001.1"/>
</dbReference>
<gene>
    <name evidence="2" type="ORF">ESZ00_03855</name>
</gene>
<dbReference type="EMBL" id="SDMK01000001">
    <property type="protein sequence ID" value="RXS97072.1"/>
    <property type="molecule type" value="Genomic_DNA"/>
</dbReference>
<feature type="transmembrane region" description="Helical" evidence="1">
    <location>
        <begin position="7"/>
        <end position="26"/>
    </location>
</feature>
<accession>A0A4V1NVT8</accession>
<protein>
    <recommendedName>
        <fullName evidence="4">Integral membrane protein</fullName>
    </recommendedName>
</protein>
<evidence type="ECO:0000256" key="1">
    <source>
        <dbReference type="SAM" id="Phobius"/>
    </source>
</evidence>
<sequence length="118" mass="12974">MSVALCYLSYLAISIVLTAWVARTLYRSGRVFLLDAFHGNEPLADSVNHLLVVGFYLINIGYIALALKTSNPLATVREIIELESHKLGTVLIILGLMHAFNILVLTRLRSRSAAPSHA</sequence>
<organism evidence="2 3">
    <name type="scientific">Silvibacterium dinghuense</name>
    <dbReference type="NCBI Taxonomy" id="1560006"/>
    <lineage>
        <taxon>Bacteria</taxon>
        <taxon>Pseudomonadati</taxon>
        <taxon>Acidobacteriota</taxon>
        <taxon>Terriglobia</taxon>
        <taxon>Terriglobales</taxon>
        <taxon>Acidobacteriaceae</taxon>
        <taxon>Silvibacterium</taxon>
    </lineage>
</organism>
<dbReference type="OrthoDB" id="193443at2"/>
<comment type="caution">
    <text evidence="2">The sequence shown here is derived from an EMBL/GenBank/DDBJ whole genome shotgun (WGS) entry which is preliminary data.</text>
</comment>
<dbReference type="Proteomes" id="UP000290253">
    <property type="component" value="Unassembled WGS sequence"/>
</dbReference>
<feature type="transmembrane region" description="Helical" evidence="1">
    <location>
        <begin position="87"/>
        <end position="108"/>
    </location>
</feature>
<feature type="transmembrane region" description="Helical" evidence="1">
    <location>
        <begin position="46"/>
        <end position="67"/>
    </location>
</feature>
<name>A0A4V1NVT8_9BACT</name>